<keyword evidence="3" id="KW-0804">Transcription</keyword>
<evidence type="ECO:0000256" key="3">
    <source>
        <dbReference type="ARBA" id="ARBA00023163"/>
    </source>
</evidence>
<evidence type="ECO:0000256" key="1">
    <source>
        <dbReference type="ARBA" id="ARBA00023015"/>
    </source>
</evidence>
<dbReference type="GO" id="GO:0043565">
    <property type="term" value="F:sequence-specific DNA binding"/>
    <property type="evidence" value="ECO:0007669"/>
    <property type="project" value="InterPro"/>
</dbReference>
<evidence type="ECO:0000313" key="5">
    <source>
        <dbReference type="EMBL" id="ANP89777.1"/>
    </source>
</evidence>
<dbReference type="InterPro" id="IPR018062">
    <property type="entry name" value="HTH_AraC-typ_CS"/>
</dbReference>
<sequence length="311" mass="34844">MDRIGKSLVLFTAASMSDIVPSFFVYGEPDRPLEIGFLHVETVMARANLHSGQVRAHKHDRMMQVTFWTSGSGSYFIEDQRLDFLAPAVSFVPSGVIHGFNVDPLVSDAVVVSIADSLLPSIAGQTTLPLDRPVMVTGQGAEAFWERLRRTMQLILEEYSEGRGQADTILSPLVAAMLTQIRRLASDAPMLAQSPQRLLAGDLRRLIDRHFRENWPVARYVSTLGTTPHLLAKAGHMAFGQGVKDMIAERRLLEAKRLLLFTIRSLEDIAYEVGLKDAAYFSRFFRARTGMPPSEWRRRNIVGEKSRNDAF</sequence>
<dbReference type="Gene3D" id="2.60.120.10">
    <property type="entry name" value="Jelly Rolls"/>
    <property type="match status" value="1"/>
</dbReference>
<dbReference type="OrthoDB" id="9814125at2"/>
<proteinExistence type="predicted"/>
<dbReference type="InterPro" id="IPR009057">
    <property type="entry name" value="Homeodomain-like_sf"/>
</dbReference>
<dbReference type="SMART" id="SM00342">
    <property type="entry name" value="HTH_ARAC"/>
    <property type="match status" value="1"/>
</dbReference>
<dbReference type="InterPro" id="IPR018060">
    <property type="entry name" value="HTH_AraC"/>
</dbReference>
<dbReference type="RefSeq" id="WP_065283376.1">
    <property type="nucleotide sequence ID" value="NZ_CP016287.1"/>
</dbReference>
<protein>
    <submittedName>
        <fullName evidence="5">AraC family transcriptional regulator</fullName>
    </submittedName>
</protein>
<keyword evidence="2" id="KW-0238">DNA-binding</keyword>
<dbReference type="SUPFAM" id="SSF46689">
    <property type="entry name" value="Homeodomain-like"/>
    <property type="match status" value="1"/>
</dbReference>
<dbReference type="PROSITE" id="PS01124">
    <property type="entry name" value="HTH_ARAC_FAMILY_2"/>
    <property type="match status" value="1"/>
</dbReference>
<evidence type="ECO:0000259" key="4">
    <source>
        <dbReference type="PROSITE" id="PS01124"/>
    </source>
</evidence>
<geneLocation type="plasmid" evidence="5 6">
    <name>unnamed1</name>
</geneLocation>
<reference evidence="5 6" key="1">
    <citation type="submission" date="2016-06" db="EMBL/GenBank/DDBJ databases">
        <title>Microsymbionts genomes from the relict species Vavilovia formosa.</title>
        <authorList>
            <person name="Chirak E."/>
            <person name="Kimeklis A."/>
            <person name="Andronov E."/>
        </authorList>
    </citation>
    <scope>NUCLEOTIDE SEQUENCE [LARGE SCALE GENOMIC DNA]</scope>
    <source>
        <strain evidence="5 6">Vaf10</strain>
        <plasmid evidence="6">Plasmid unnamed1</plasmid>
    </source>
</reference>
<dbReference type="Pfam" id="PF12833">
    <property type="entry name" value="HTH_18"/>
    <property type="match status" value="1"/>
</dbReference>
<dbReference type="PANTHER" id="PTHR43280">
    <property type="entry name" value="ARAC-FAMILY TRANSCRIPTIONAL REGULATOR"/>
    <property type="match status" value="1"/>
</dbReference>
<organism evidence="5 6">
    <name type="scientific">Rhizobium leguminosarum</name>
    <dbReference type="NCBI Taxonomy" id="384"/>
    <lineage>
        <taxon>Bacteria</taxon>
        <taxon>Pseudomonadati</taxon>
        <taxon>Pseudomonadota</taxon>
        <taxon>Alphaproteobacteria</taxon>
        <taxon>Hyphomicrobiales</taxon>
        <taxon>Rhizobiaceae</taxon>
        <taxon>Rhizobium/Agrobacterium group</taxon>
        <taxon>Rhizobium</taxon>
    </lineage>
</organism>
<dbReference type="AlphaFoldDB" id="A0A1B1CJ48"/>
<dbReference type="EMBL" id="CP016287">
    <property type="protein sequence ID" value="ANP89777.1"/>
    <property type="molecule type" value="Genomic_DNA"/>
</dbReference>
<dbReference type="SUPFAM" id="SSF51182">
    <property type="entry name" value="RmlC-like cupins"/>
    <property type="match status" value="1"/>
</dbReference>
<dbReference type="GO" id="GO:0003700">
    <property type="term" value="F:DNA-binding transcription factor activity"/>
    <property type="evidence" value="ECO:0007669"/>
    <property type="project" value="InterPro"/>
</dbReference>
<evidence type="ECO:0000313" key="6">
    <source>
        <dbReference type="Proteomes" id="UP000092691"/>
    </source>
</evidence>
<dbReference type="InterPro" id="IPR011051">
    <property type="entry name" value="RmlC_Cupin_sf"/>
</dbReference>
<accession>A0A1B1CJ48</accession>
<dbReference type="Gene3D" id="1.10.10.60">
    <property type="entry name" value="Homeodomain-like"/>
    <property type="match status" value="1"/>
</dbReference>
<dbReference type="PANTHER" id="PTHR43280:SF32">
    <property type="entry name" value="TRANSCRIPTIONAL REGULATORY PROTEIN"/>
    <property type="match status" value="1"/>
</dbReference>
<evidence type="ECO:0000256" key="2">
    <source>
        <dbReference type="ARBA" id="ARBA00023125"/>
    </source>
</evidence>
<dbReference type="Proteomes" id="UP000092691">
    <property type="component" value="Plasmid unnamed1"/>
</dbReference>
<dbReference type="PROSITE" id="PS00041">
    <property type="entry name" value="HTH_ARAC_FAMILY_1"/>
    <property type="match status" value="1"/>
</dbReference>
<gene>
    <name evidence="5" type="ORF">BA011_29090</name>
</gene>
<keyword evidence="5" id="KW-0614">Plasmid</keyword>
<keyword evidence="1" id="KW-0805">Transcription regulation</keyword>
<dbReference type="InterPro" id="IPR014710">
    <property type="entry name" value="RmlC-like_jellyroll"/>
</dbReference>
<name>A0A1B1CJ48_RHILE</name>
<feature type="domain" description="HTH araC/xylS-type" evidence="4">
    <location>
        <begin position="201"/>
        <end position="299"/>
    </location>
</feature>